<dbReference type="eggNOG" id="COG1716">
    <property type="taxonomic scope" value="Bacteria"/>
</dbReference>
<dbReference type="PROSITE" id="PS50006">
    <property type="entry name" value="FHA_DOMAIN"/>
    <property type="match status" value="1"/>
</dbReference>
<name>E0UIN0_GLOV7</name>
<keyword evidence="4" id="KW-1185">Reference proteome</keyword>
<dbReference type="RefSeq" id="WP_013320334.1">
    <property type="nucleotide sequence ID" value="NC_014501.1"/>
</dbReference>
<proteinExistence type="predicted"/>
<protein>
    <submittedName>
        <fullName evidence="3">FHA domain containing protein</fullName>
    </submittedName>
</protein>
<dbReference type="OrthoDB" id="9816434at2"/>
<evidence type="ECO:0000313" key="4">
    <source>
        <dbReference type="Proteomes" id="UP000008206"/>
    </source>
</evidence>
<dbReference type="Gene3D" id="2.60.200.20">
    <property type="match status" value="1"/>
</dbReference>
<gene>
    <name evidence="3" type="ordered locus">Cyan7822_0173</name>
</gene>
<evidence type="ECO:0000313" key="3">
    <source>
        <dbReference type="EMBL" id="ADN12224.1"/>
    </source>
</evidence>
<evidence type="ECO:0000259" key="2">
    <source>
        <dbReference type="PROSITE" id="PS50006"/>
    </source>
</evidence>
<accession>E0UIN0</accession>
<dbReference type="Pfam" id="PF12773">
    <property type="entry name" value="DZR"/>
    <property type="match status" value="1"/>
</dbReference>
<dbReference type="STRING" id="497965.Cyan7822_0173"/>
<sequence length="249" mass="26709">MIVCPNCDHQNPDGAAQCEACYTPLPVMSFCPNCGAGVQANATFCGQCGYNLQPPGIPAEPSTPEILSSPSTTKSAERIPHPSKSTSPPDTSSPAVTVQSLPPELLKPKPSSPPVIPSPKSDETALDQNEWEIAGMTRLQIQKASLLHLQTNQTVEVPQGLSIIHIGKPNERIPPDIDVSGFPDSDIVSRVHADIRVEGDLYYIEDTGSSNGTYINHIPLSPGDRHRLRSGDRIALGKGDKLTFIFQLS</sequence>
<dbReference type="SMART" id="SM00240">
    <property type="entry name" value="FHA"/>
    <property type="match status" value="1"/>
</dbReference>
<organism evidence="3 4">
    <name type="scientific">Gloeothece verrucosa (strain PCC 7822)</name>
    <name type="common">Cyanothece sp. (strain PCC 7822)</name>
    <dbReference type="NCBI Taxonomy" id="497965"/>
    <lineage>
        <taxon>Bacteria</taxon>
        <taxon>Bacillati</taxon>
        <taxon>Cyanobacteriota</taxon>
        <taxon>Cyanophyceae</taxon>
        <taxon>Oscillatoriophycideae</taxon>
        <taxon>Chroococcales</taxon>
        <taxon>Aphanothecaceae</taxon>
        <taxon>Gloeothece</taxon>
        <taxon>Gloeothece verrucosa</taxon>
    </lineage>
</organism>
<dbReference type="AlphaFoldDB" id="E0UIN0"/>
<dbReference type="SUPFAM" id="SSF49879">
    <property type="entry name" value="SMAD/FHA domain"/>
    <property type="match status" value="1"/>
</dbReference>
<feature type="compositionally biased region" description="Polar residues" evidence="1">
    <location>
        <begin position="65"/>
        <end position="74"/>
    </location>
</feature>
<feature type="compositionally biased region" description="Low complexity" evidence="1">
    <location>
        <begin position="82"/>
        <end position="104"/>
    </location>
</feature>
<dbReference type="EMBL" id="CP002198">
    <property type="protein sequence ID" value="ADN12224.1"/>
    <property type="molecule type" value="Genomic_DNA"/>
</dbReference>
<feature type="domain" description="FHA" evidence="2">
    <location>
        <begin position="164"/>
        <end position="220"/>
    </location>
</feature>
<dbReference type="InterPro" id="IPR000253">
    <property type="entry name" value="FHA_dom"/>
</dbReference>
<evidence type="ECO:0000256" key="1">
    <source>
        <dbReference type="SAM" id="MobiDB-lite"/>
    </source>
</evidence>
<dbReference type="Pfam" id="PF00498">
    <property type="entry name" value="FHA"/>
    <property type="match status" value="1"/>
</dbReference>
<reference evidence="4" key="1">
    <citation type="journal article" date="2011" name="MBio">
        <title>Novel metabolic attributes of the genus Cyanothece, comprising a group of unicellular nitrogen-fixing Cyanobacteria.</title>
        <authorList>
            <person name="Bandyopadhyay A."/>
            <person name="Elvitigala T."/>
            <person name="Welsh E."/>
            <person name="Stockel J."/>
            <person name="Liberton M."/>
            <person name="Min H."/>
            <person name="Sherman L.A."/>
            <person name="Pakrasi H.B."/>
        </authorList>
    </citation>
    <scope>NUCLEOTIDE SEQUENCE [LARGE SCALE GENOMIC DNA]</scope>
    <source>
        <strain evidence="4">PCC 7822</strain>
    </source>
</reference>
<dbReference type="HOGENOM" id="CLU_070065_0_0_3"/>
<dbReference type="KEGG" id="cyj:Cyan7822_0173"/>
<dbReference type="InterPro" id="IPR025874">
    <property type="entry name" value="DZR"/>
</dbReference>
<dbReference type="InterPro" id="IPR008984">
    <property type="entry name" value="SMAD_FHA_dom_sf"/>
</dbReference>
<dbReference type="CDD" id="cd00060">
    <property type="entry name" value="FHA"/>
    <property type="match status" value="1"/>
</dbReference>
<dbReference type="Proteomes" id="UP000008206">
    <property type="component" value="Chromosome"/>
</dbReference>
<feature type="region of interest" description="Disordered" evidence="1">
    <location>
        <begin position="59"/>
        <end position="124"/>
    </location>
</feature>